<dbReference type="AlphaFoldDB" id="A0A1A6GS69"/>
<dbReference type="InterPro" id="IPR039812">
    <property type="entry name" value="Vesicle-fus_ATPase"/>
</dbReference>
<evidence type="ECO:0000313" key="7">
    <source>
        <dbReference type="Proteomes" id="UP000092124"/>
    </source>
</evidence>
<evidence type="ECO:0000259" key="5">
    <source>
        <dbReference type="SMART" id="SM01072"/>
    </source>
</evidence>
<reference evidence="6 7" key="1">
    <citation type="submission" date="2016-06" db="EMBL/GenBank/DDBJ databases">
        <title>The Draft Genome Sequence and Annotation of the Desert Woodrat Neotoma lepida.</title>
        <authorList>
            <person name="Campbell M."/>
            <person name="Oakeson K.F."/>
            <person name="Yandell M."/>
            <person name="Halpert J.R."/>
            <person name="Dearing D."/>
        </authorList>
    </citation>
    <scope>NUCLEOTIDE SEQUENCE [LARGE SCALE GENOMIC DNA]</scope>
    <source>
        <strain evidence="6">417</strain>
        <tissue evidence="6">Liver</tissue>
    </source>
</reference>
<proteinExistence type="inferred from homology"/>
<evidence type="ECO:0000313" key="6">
    <source>
        <dbReference type="EMBL" id="OBS68197.1"/>
    </source>
</evidence>
<dbReference type="GO" id="GO:0005524">
    <property type="term" value="F:ATP binding"/>
    <property type="evidence" value="ECO:0007669"/>
    <property type="project" value="UniProtKB-UniRule"/>
</dbReference>
<feature type="domain" description="CDC48" evidence="5">
    <location>
        <begin position="17"/>
        <end position="89"/>
    </location>
</feature>
<evidence type="ECO:0000256" key="4">
    <source>
        <dbReference type="RuleBase" id="RU367045"/>
    </source>
</evidence>
<dbReference type="OrthoDB" id="9982946at2759"/>
<dbReference type="FunFam" id="3.10.330.10:FF:000003">
    <property type="entry name" value="vesicle-fusing ATPase isoform X1"/>
    <property type="match status" value="1"/>
</dbReference>
<keyword evidence="4" id="KW-0931">ER-Golgi transport</keyword>
<organism evidence="6 7">
    <name type="scientific">Neotoma lepida</name>
    <name type="common">Desert woodrat</name>
    <dbReference type="NCBI Taxonomy" id="56216"/>
    <lineage>
        <taxon>Eukaryota</taxon>
        <taxon>Metazoa</taxon>
        <taxon>Chordata</taxon>
        <taxon>Craniata</taxon>
        <taxon>Vertebrata</taxon>
        <taxon>Euteleostomi</taxon>
        <taxon>Mammalia</taxon>
        <taxon>Eutheria</taxon>
        <taxon>Euarchontoglires</taxon>
        <taxon>Glires</taxon>
        <taxon>Rodentia</taxon>
        <taxon>Myomorpha</taxon>
        <taxon>Muroidea</taxon>
        <taxon>Cricetidae</taxon>
        <taxon>Neotominae</taxon>
        <taxon>Neotoma</taxon>
    </lineage>
</organism>
<keyword evidence="2 4" id="KW-0547">Nucleotide-binding</keyword>
<comment type="caution">
    <text evidence="6">The sequence shown here is derived from an EMBL/GenBank/DDBJ whole genome shotgun (WGS) entry which is preliminary data.</text>
</comment>
<dbReference type="GO" id="GO:0046872">
    <property type="term" value="F:metal ion binding"/>
    <property type="evidence" value="ECO:0007669"/>
    <property type="project" value="UniProtKB-UniRule"/>
</dbReference>
<keyword evidence="4" id="KW-0963">Cytoplasm</keyword>
<dbReference type="GO" id="GO:0035494">
    <property type="term" value="P:SNARE complex disassembly"/>
    <property type="evidence" value="ECO:0007669"/>
    <property type="project" value="InterPro"/>
</dbReference>
<comment type="catalytic activity">
    <reaction evidence="4">
        <text>ATP + H2O = ADP + phosphate + H(+)</text>
        <dbReference type="Rhea" id="RHEA:13065"/>
        <dbReference type="ChEBI" id="CHEBI:15377"/>
        <dbReference type="ChEBI" id="CHEBI:15378"/>
        <dbReference type="ChEBI" id="CHEBI:30616"/>
        <dbReference type="ChEBI" id="CHEBI:43474"/>
        <dbReference type="ChEBI" id="CHEBI:456216"/>
        <dbReference type="EC" id="3.6.4.6"/>
    </reaction>
</comment>
<keyword evidence="4" id="KW-0378">Hydrolase</keyword>
<evidence type="ECO:0000256" key="3">
    <source>
        <dbReference type="ARBA" id="ARBA00022840"/>
    </source>
</evidence>
<comment type="function">
    <text evidence="4">Required for vesicle-mediated transport. Catalyzes the fusion of transport vesicles within the Golgi cisternae. Is also required for transport from the endoplasmic reticulum to the Golgi stack. Seems to function as a fusion protein required for the delivery of cargo proteins to all compartments of the Golgi stack independent of vesicle origin.</text>
</comment>
<keyword evidence="4" id="KW-0479">Metal-binding</keyword>
<sequence>MTIEIDFLQKKNIDSNPYDTDKMAAEFIQQFNNQAFSVGQQLVFSFNDKLFGLLVKDIEAMDPSILKGEPASGKRQKIEVGLVVGNSQVAFEKAENSSLNLIGKAKTKENRQSIINPDWNFEKMGIGGLDKEFSDIFRRAFASRVFPPEIVEQMVEILSGLCSYPYHSLDWNVSSRISEKGIYNADRE</sequence>
<dbReference type="STRING" id="56216.A0A1A6GS69"/>
<dbReference type="GO" id="GO:0005795">
    <property type="term" value="C:Golgi stack"/>
    <property type="evidence" value="ECO:0007669"/>
    <property type="project" value="TreeGrafter"/>
</dbReference>
<dbReference type="PANTHER" id="PTHR23078:SF3">
    <property type="entry name" value="VESICLE-FUSING ATPASE"/>
    <property type="match status" value="1"/>
</dbReference>
<dbReference type="EC" id="3.6.4.6" evidence="4"/>
<evidence type="ECO:0000256" key="2">
    <source>
        <dbReference type="ARBA" id="ARBA00022741"/>
    </source>
</evidence>
<name>A0A1A6GS69_NEOLE</name>
<dbReference type="PANTHER" id="PTHR23078">
    <property type="entry name" value="VESICULAR-FUSION PROTEIN NSF"/>
    <property type="match status" value="1"/>
</dbReference>
<keyword evidence="4" id="KW-0813">Transport</keyword>
<evidence type="ECO:0000256" key="1">
    <source>
        <dbReference type="ARBA" id="ARBA00006914"/>
    </source>
</evidence>
<keyword evidence="7" id="KW-1185">Reference proteome</keyword>
<dbReference type="Pfam" id="PF02933">
    <property type="entry name" value="CDC48_2"/>
    <property type="match status" value="1"/>
</dbReference>
<dbReference type="GO" id="GO:0006891">
    <property type="term" value="P:intra-Golgi vesicle-mediated transport"/>
    <property type="evidence" value="ECO:0007669"/>
    <property type="project" value="TreeGrafter"/>
</dbReference>
<comment type="cofactor">
    <cofactor evidence="4">
        <name>Mg(2+)</name>
        <dbReference type="ChEBI" id="CHEBI:18420"/>
    </cofactor>
    <text evidence="4">Binds 1 Mg(2+) ion per subunit.</text>
</comment>
<dbReference type="InterPro" id="IPR004201">
    <property type="entry name" value="Cdc48_dom2"/>
</dbReference>
<dbReference type="Gene3D" id="3.10.330.10">
    <property type="match status" value="1"/>
</dbReference>
<protein>
    <recommendedName>
        <fullName evidence="4">Vesicle-fusing ATPase</fullName>
        <ecNumber evidence="4">3.6.4.6</ecNumber>
    </recommendedName>
</protein>
<dbReference type="InterPro" id="IPR029067">
    <property type="entry name" value="CDC48_domain_2-like_sf"/>
</dbReference>
<accession>A0A1A6GS69</accession>
<comment type="subcellular location">
    <subcellularLocation>
        <location evidence="4">Cytoplasm</location>
    </subcellularLocation>
</comment>
<dbReference type="SUPFAM" id="SSF54585">
    <property type="entry name" value="Cdc48 domain 2-like"/>
    <property type="match status" value="1"/>
</dbReference>
<dbReference type="SMART" id="SM01072">
    <property type="entry name" value="CDC48_2"/>
    <property type="match status" value="1"/>
</dbReference>
<dbReference type="EMBL" id="LZPO01076040">
    <property type="protein sequence ID" value="OBS68197.1"/>
    <property type="molecule type" value="Genomic_DNA"/>
</dbReference>
<keyword evidence="4" id="KW-0653">Protein transport</keyword>
<comment type="similarity">
    <text evidence="1 4">Belongs to the AAA ATPase family.</text>
</comment>
<keyword evidence="3 4" id="KW-0067">ATP-binding</keyword>
<dbReference type="GO" id="GO:0043001">
    <property type="term" value="P:Golgi to plasma membrane protein transport"/>
    <property type="evidence" value="ECO:0007669"/>
    <property type="project" value="TreeGrafter"/>
</dbReference>
<keyword evidence="4" id="KW-0460">Magnesium</keyword>
<dbReference type="GO" id="GO:0016887">
    <property type="term" value="F:ATP hydrolysis activity"/>
    <property type="evidence" value="ECO:0007669"/>
    <property type="project" value="InterPro"/>
</dbReference>
<dbReference type="Proteomes" id="UP000092124">
    <property type="component" value="Unassembled WGS sequence"/>
</dbReference>
<gene>
    <name evidence="6" type="ORF">A6R68_03263</name>
</gene>